<feature type="compositionally biased region" description="Gly residues" evidence="1">
    <location>
        <begin position="631"/>
        <end position="641"/>
    </location>
</feature>
<gene>
    <name evidence="2" type="ORF">Cvel_4855</name>
</gene>
<proteinExistence type="predicted"/>
<protein>
    <submittedName>
        <fullName evidence="2">Uncharacterized protein</fullName>
    </submittedName>
</protein>
<sequence>MKLIRLAPALAAALIQEGTRAEVASASPEVVAAPHVADPSKGSSGDGAGDAMTDVTQVQKEAASPSPAPPISFEQEMEEEMEEDKRSASTEHAMHYDWFWSDLGQSCSLTCKVMTGDYTSACNEEMQDDIKTQTRFQEALEKANKNINATLLPDLAQFPPKCKQYRAAADDFDPSFYEGDCIFLNTKVSLCETQSTDTHHRLCACRYRTSSENKREKTKTDKIAGQRVDGGEQKEVEWKAVEKFDVTNENMMLKYTTQTRWHWAGYLESCDATCKNFPFYRCDASEISKINSAGLMKEAASQANAVAEGEGKNVTVCNEYRAGKESYDPATYLEACFFNIKRATDCSLAVAPPDTRLCACSQLLDTNGIPVQYDSILDAVFTSTLNWLAHLADWAFFYDFQNKGDGIPNVPFLDAHVSRQAPPEFQNCGDWMGACCTGVRRCKTDDLVCDTSRRGKPTCEKCGKTWYKPCKKTACTEGSMSEAKEEGAQGEMCVGLIPVSGFSNLPGWRINGETAQPVKTVANGKDPALPGTICDSMPECHAFDTDGNLWPVLQQANFVRGCTPGVYGPGCGIYTKYVSPWGLMSKVPATRRPGGIGMPSKEQEGMGGPGSTSSDDNAMHNEKTDMVKNAIGGGGGGGGDVPEGPNKQPPGPGAGPTAAKISDSVPMEWLKFACLPGCPAETISFEYADTGGKRIASIPLSDGVHLRSAVEDYCEKVRFCLPQREALIHSLEHVLHSQGRQVITDAKKDFKAIQIGCAPGGEKPSPRWLTIARPQTSGVPCTSHTDLRELGSSQYDLIFGLIPNPLETPPFDFAEVSRVLRDCGRIEIFWETEGGYRQSRGEVALRWRNAGLRNRRTLSAASFRLTQGVQKGGVTWAVVGITAQKQTAGVKCRKPTQSAVSPTPRAPAGPSQVSQSESSRRTGSMGSVCDANCTDGGRFSDWGQRSASQSWRLSETGGGASSRIGEQMGEGGEVGWTVGKQTRDAGQRGAGKRELTSEVSCVGGLGYVEEDILPLSTGLDRSFDSGPRGGWQGRSCVFRNVCWRQADEQLVLFAGDPNSSSLVLDLNDELLAEEYVVGDPIPLGETPPLVGMGVYSRPFAKPYGHHGTPPAPSPVLRTVVESGHMPVPPSTDSESRVKGSAFVFERDTAILFEPVWGFNWGHLFADTFIPAVLLLQRLGFTVDPDKQVLVSLQHDEARMEREAHKAWPYLRSALTSRNATSFESYGGDMVCFRELLSGKVPFHFSRSQGTGGAVEEFRRLLLSASNIPVGNSHLKEHLVVFYGKEVSGATYDNGMGVAPRAIMNLRSVFAAVSESLERVGVRFLALTSADVSSMSFEEQLSLFANTTVLISPGGAFSFAASFLPPGAVTLLLNVISPNFRSVPIRRDQGFFSELPHVQTSYYRASPQEYIVPKGAEDCFLAAKAETECTGMYMLNEGRMVRAIMHMLRSAARRLEHIPAPNW</sequence>
<dbReference type="EMBL" id="CDMZ01001325">
    <property type="protein sequence ID" value="CEM30803.1"/>
    <property type="molecule type" value="Genomic_DNA"/>
</dbReference>
<dbReference type="PANTHER" id="PTHR20961">
    <property type="entry name" value="GLYCOSYLTRANSFERASE"/>
    <property type="match status" value="1"/>
</dbReference>
<feature type="compositionally biased region" description="Polar residues" evidence="1">
    <location>
        <begin position="943"/>
        <end position="953"/>
    </location>
</feature>
<evidence type="ECO:0000313" key="2">
    <source>
        <dbReference type="EMBL" id="CEM30803.1"/>
    </source>
</evidence>
<name>A0A0G4GL82_9ALVE</name>
<feature type="region of interest" description="Disordered" evidence="1">
    <location>
        <begin position="58"/>
        <end position="79"/>
    </location>
</feature>
<dbReference type="VEuPathDB" id="CryptoDB:Cvel_4855"/>
<feature type="region of interest" description="Disordered" evidence="1">
    <location>
        <begin position="594"/>
        <end position="659"/>
    </location>
</feature>
<evidence type="ECO:0000256" key="1">
    <source>
        <dbReference type="SAM" id="MobiDB-lite"/>
    </source>
</evidence>
<feature type="region of interest" description="Disordered" evidence="1">
    <location>
        <begin position="887"/>
        <end position="977"/>
    </location>
</feature>
<feature type="compositionally biased region" description="Basic and acidic residues" evidence="1">
    <location>
        <begin position="617"/>
        <end position="626"/>
    </location>
</feature>
<organism evidence="2">
    <name type="scientific">Chromera velia CCMP2878</name>
    <dbReference type="NCBI Taxonomy" id="1169474"/>
    <lineage>
        <taxon>Eukaryota</taxon>
        <taxon>Sar</taxon>
        <taxon>Alveolata</taxon>
        <taxon>Colpodellida</taxon>
        <taxon>Chromeraceae</taxon>
        <taxon>Chromera</taxon>
    </lineage>
</organism>
<feature type="compositionally biased region" description="Polar residues" evidence="1">
    <location>
        <begin position="911"/>
        <end position="925"/>
    </location>
</feature>
<dbReference type="GO" id="GO:0016757">
    <property type="term" value="F:glycosyltransferase activity"/>
    <property type="evidence" value="ECO:0007669"/>
    <property type="project" value="InterPro"/>
</dbReference>
<dbReference type="InterPro" id="IPR007657">
    <property type="entry name" value="Glycosyltransferase_61"/>
</dbReference>
<reference evidence="2" key="1">
    <citation type="submission" date="2014-11" db="EMBL/GenBank/DDBJ databases">
        <authorList>
            <person name="Otto D Thomas"/>
            <person name="Naeem Raeece"/>
        </authorList>
    </citation>
    <scope>NUCLEOTIDE SEQUENCE</scope>
</reference>
<accession>A0A0G4GL82</accession>